<protein>
    <submittedName>
        <fullName evidence="3">DnaJ-domain-containing protein</fullName>
    </submittedName>
</protein>
<accession>A0A6A5WTI2</accession>
<feature type="region of interest" description="Disordered" evidence="1">
    <location>
        <begin position="59"/>
        <end position="114"/>
    </location>
</feature>
<dbReference type="AlphaFoldDB" id="A0A6A5WTI2"/>
<dbReference type="InterPro" id="IPR036869">
    <property type="entry name" value="J_dom_sf"/>
</dbReference>
<evidence type="ECO:0000313" key="3">
    <source>
        <dbReference type="EMBL" id="KAF2004897.1"/>
    </source>
</evidence>
<dbReference type="Gene3D" id="1.10.287.110">
    <property type="entry name" value="DnaJ domain"/>
    <property type="match status" value="1"/>
</dbReference>
<organism evidence="3 4">
    <name type="scientific">Amniculicola lignicola CBS 123094</name>
    <dbReference type="NCBI Taxonomy" id="1392246"/>
    <lineage>
        <taxon>Eukaryota</taxon>
        <taxon>Fungi</taxon>
        <taxon>Dikarya</taxon>
        <taxon>Ascomycota</taxon>
        <taxon>Pezizomycotina</taxon>
        <taxon>Dothideomycetes</taxon>
        <taxon>Pleosporomycetidae</taxon>
        <taxon>Pleosporales</taxon>
        <taxon>Amniculicolaceae</taxon>
        <taxon>Amniculicola</taxon>
    </lineage>
</organism>
<reference evidence="3" key="1">
    <citation type="journal article" date="2020" name="Stud. Mycol.">
        <title>101 Dothideomycetes genomes: a test case for predicting lifestyles and emergence of pathogens.</title>
        <authorList>
            <person name="Haridas S."/>
            <person name="Albert R."/>
            <person name="Binder M."/>
            <person name="Bloem J."/>
            <person name="Labutti K."/>
            <person name="Salamov A."/>
            <person name="Andreopoulos B."/>
            <person name="Baker S."/>
            <person name="Barry K."/>
            <person name="Bills G."/>
            <person name="Bluhm B."/>
            <person name="Cannon C."/>
            <person name="Castanera R."/>
            <person name="Culley D."/>
            <person name="Daum C."/>
            <person name="Ezra D."/>
            <person name="Gonzalez J."/>
            <person name="Henrissat B."/>
            <person name="Kuo A."/>
            <person name="Liang C."/>
            <person name="Lipzen A."/>
            <person name="Lutzoni F."/>
            <person name="Magnuson J."/>
            <person name="Mondo S."/>
            <person name="Nolan M."/>
            <person name="Ohm R."/>
            <person name="Pangilinan J."/>
            <person name="Park H.-J."/>
            <person name="Ramirez L."/>
            <person name="Alfaro M."/>
            <person name="Sun H."/>
            <person name="Tritt A."/>
            <person name="Yoshinaga Y."/>
            <person name="Zwiers L.-H."/>
            <person name="Turgeon B."/>
            <person name="Goodwin S."/>
            <person name="Spatafora J."/>
            <person name="Crous P."/>
            <person name="Grigoriev I."/>
        </authorList>
    </citation>
    <scope>NUCLEOTIDE SEQUENCE</scope>
    <source>
        <strain evidence="3">CBS 123094</strain>
    </source>
</reference>
<keyword evidence="4" id="KW-1185">Reference proteome</keyword>
<feature type="domain" description="J" evidence="2">
    <location>
        <begin position="7"/>
        <end position="77"/>
    </location>
</feature>
<dbReference type="InterPro" id="IPR050817">
    <property type="entry name" value="DjlA_DnaK_co-chaperone"/>
</dbReference>
<sequence>MDSDTQNFYEILGVDRKATQAEIKKTFMKLAKENHPDKTSSLPEAERERREALFKQINEANETLSDPDKHAKYDFDLDNPKPQHAGPAASPVGRSPENFWRDPGRGSRGSRSGAHDNLYMELEDEFVKMFQRFEADRNNRFDGTGNPHGSRSSWQPKGPHLFRDEGRVPREPDLFQTNKHTEHSLDGTTSVWSFSLKFPSKRLKIYFQSRPRWWLSQKSTRPMSQT</sequence>
<dbReference type="OrthoDB" id="10250354at2759"/>
<name>A0A6A5WTI2_9PLEO</name>
<dbReference type="PROSITE" id="PS50076">
    <property type="entry name" value="DNAJ_2"/>
    <property type="match status" value="1"/>
</dbReference>
<dbReference type="PRINTS" id="PR00625">
    <property type="entry name" value="JDOMAIN"/>
</dbReference>
<dbReference type="SUPFAM" id="SSF46565">
    <property type="entry name" value="Chaperone J-domain"/>
    <property type="match status" value="1"/>
</dbReference>
<feature type="region of interest" description="Disordered" evidence="1">
    <location>
        <begin position="31"/>
        <end position="50"/>
    </location>
</feature>
<dbReference type="Proteomes" id="UP000799779">
    <property type="component" value="Unassembled WGS sequence"/>
</dbReference>
<dbReference type="PANTHER" id="PTHR24074">
    <property type="entry name" value="CO-CHAPERONE PROTEIN DJLA"/>
    <property type="match status" value="1"/>
</dbReference>
<dbReference type="Pfam" id="PF00226">
    <property type="entry name" value="DnaJ"/>
    <property type="match status" value="1"/>
</dbReference>
<feature type="region of interest" description="Disordered" evidence="1">
    <location>
        <begin position="138"/>
        <end position="167"/>
    </location>
</feature>
<proteinExistence type="predicted"/>
<feature type="compositionally biased region" description="Basic and acidic residues" evidence="1">
    <location>
        <begin position="66"/>
        <end position="81"/>
    </location>
</feature>
<gene>
    <name evidence="3" type="ORF">P154DRAFT_21519</name>
</gene>
<dbReference type="SMART" id="SM00271">
    <property type="entry name" value="DnaJ"/>
    <property type="match status" value="1"/>
</dbReference>
<dbReference type="CDD" id="cd06257">
    <property type="entry name" value="DnaJ"/>
    <property type="match status" value="1"/>
</dbReference>
<dbReference type="InterPro" id="IPR001623">
    <property type="entry name" value="DnaJ_domain"/>
</dbReference>
<evidence type="ECO:0000256" key="1">
    <source>
        <dbReference type="SAM" id="MobiDB-lite"/>
    </source>
</evidence>
<evidence type="ECO:0000313" key="4">
    <source>
        <dbReference type="Proteomes" id="UP000799779"/>
    </source>
</evidence>
<evidence type="ECO:0000259" key="2">
    <source>
        <dbReference type="PROSITE" id="PS50076"/>
    </source>
</evidence>
<dbReference type="EMBL" id="ML977565">
    <property type="protein sequence ID" value="KAF2004897.1"/>
    <property type="molecule type" value="Genomic_DNA"/>
</dbReference>